<keyword evidence="7" id="KW-1185">Reference proteome</keyword>
<evidence type="ECO:0000256" key="4">
    <source>
        <dbReference type="ARBA" id="ARBA00048741"/>
    </source>
</evidence>
<dbReference type="GO" id="GO:0004066">
    <property type="term" value="F:asparagine synthase (glutamine-hydrolyzing) activity"/>
    <property type="evidence" value="ECO:0007669"/>
    <property type="project" value="UniProtKB-EC"/>
</dbReference>
<dbReference type="SUPFAM" id="SSF52402">
    <property type="entry name" value="Adenine nucleotide alpha hydrolases-like"/>
    <property type="match status" value="1"/>
</dbReference>
<dbReference type="Gene3D" id="3.40.50.620">
    <property type="entry name" value="HUPs"/>
    <property type="match status" value="1"/>
</dbReference>
<dbReference type="Proteomes" id="UP000265724">
    <property type="component" value="Unassembled WGS sequence"/>
</dbReference>
<dbReference type="InterPro" id="IPR018317">
    <property type="entry name" value="QueC"/>
</dbReference>
<dbReference type="SUPFAM" id="SSF56235">
    <property type="entry name" value="N-terminal nucleophile aminohydrolases (Ntn hydrolases)"/>
    <property type="match status" value="1"/>
</dbReference>
<keyword evidence="3" id="KW-0671">Queuosine biosynthesis</keyword>
<accession>A0A398DID9</accession>
<evidence type="ECO:0000313" key="5">
    <source>
        <dbReference type="EMBL" id="RIE11899.1"/>
    </source>
</evidence>
<dbReference type="EMBL" id="QXIX01000058">
    <property type="protein sequence ID" value="RIE11899.1"/>
    <property type="molecule type" value="Genomic_DNA"/>
</dbReference>
<evidence type="ECO:0000313" key="8">
    <source>
        <dbReference type="Proteomes" id="UP000266042"/>
    </source>
</evidence>
<name>A0A398DID9_9BACT</name>
<dbReference type="AlphaFoldDB" id="A0A398DID9"/>
<dbReference type="Proteomes" id="UP000266042">
    <property type="component" value="Unassembled WGS sequence"/>
</dbReference>
<evidence type="ECO:0000313" key="7">
    <source>
        <dbReference type="Proteomes" id="UP000265724"/>
    </source>
</evidence>
<dbReference type="GO" id="GO:0008616">
    <property type="term" value="P:tRNA queuosine(34) biosynthetic process"/>
    <property type="evidence" value="ECO:0007669"/>
    <property type="project" value="UniProtKB-KW"/>
</dbReference>
<proteinExistence type="predicted"/>
<dbReference type="InterPro" id="IPR014729">
    <property type="entry name" value="Rossmann-like_a/b/a_fold"/>
</dbReference>
<dbReference type="InterPro" id="IPR029055">
    <property type="entry name" value="Ntn_hydrolases_N"/>
</dbReference>
<dbReference type="PANTHER" id="PTHR43284">
    <property type="entry name" value="ASPARAGINE SYNTHETASE (GLUTAMINE-HYDROLYZING)"/>
    <property type="match status" value="1"/>
</dbReference>
<comment type="pathway">
    <text evidence="1">Amino-acid biosynthesis; L-asparagine biosynthesis; L-asparagine from L-aspartate (L-Gln route): step 1/1.</text>
</comment>
<evidence type="ECO:0000256" key="3">
    <source>
        <dbReference type="ARBA" id="ARBA00022785"/>
    </source>
</evidence>
<comment type="caution">
    <text evidence="6">The sequence shown here is derived from an EMBL/GenBank/DDBJ whole genome shotgun (WGS) entry which is preliminary data.</text>
</comment>
<evidence type="ECO:0000256" key="1">
    <source>
        <dbReference type="ARBA" id="ARBA00005187"/>
    </source>
</evidence>
<dbReference type="Pfam" id="PF06508">
    <property type="entry name" value="QueC"/>
    <property type="match status" value="1"/>
</dbReference>
<evidence type="ECO:0000313" key="6">
    <source>
        <dbReference type="EMBL" id="RIE11968.1"/>
    </source>
</evidence>
<gene>
    <name evidence="5" type="ORF">SMC2_08315</name>
    <name evidence="6" type="ORF">SMC3_08080</name>
</gene>
<protein>
    <recommendedName>
        <fullName evidence="2">asparagine synthase (glutamine-hydrolyzing)</fullName>
        <ecNumber evidence="2">6.3.5.4</ecNumber>
    </recommendedName>
</protein>
<comment type="catalytic activity">
    <reaction evidence="4">
        <text>L-aspartate + L-glutamine + ATP + H2O = L-asparagine + L-glutamate + AMP + diphosphate + H(+)</text>
        <dbReference type="Rhea" id="RHEA:12228"/>
        <dbReference type="ChEBI" id="CHEBI:15377"/>
        <dbReference type="ChEBI" id="CHEBI:15378"/>
        <dbReference type="ChEBI" id="CHEBI:29985"/>
        <dbReference type="ChEBI" id="CHEBI:29991"/>
        <dbReference type="ChEBI" id="CHEBI:30616"/>
        <dbReference type="ChEBI" id="CHEBI:33019"/>
        <dbReference type="ChEBI" id="CHEBI:58048"/>
        <dbReference type="ChEBI" id="CHEBI:58359"/>
        <dbReference type="ChEBI" id="CHEBI:456215"/>
        <dbReference type="EC" id="6.3.5.4"/>
    </reaction>
</comment>
<sequence length="634" mass="70294">MFLLMPATSVYFEWLSAQRIYSPFRLTRHGHTGEILRSSLGGACVPCRDWGGELNMAPLFVNTPSDGRPRCVELMASPSVVLLCSTRWEVQNGVAVRGQGVADGKRIGALELAKLVESVPPRAVGSLMGKLAGSFAVLDAREPGVVRLVSDMVSSMPVYYTLDGSRLTVSDDSVALAQETGCLSEIDSQASLAMLLAGFTLGTSTICRRVHCLQAAECVVLTCKGSYWASTQDDLFSWEWRPDGGHTDDYWFSAWSEVLNDEFEDIITELDGRTAVIPLSGGHDSTLILLMLKRLGYEKVVAFSYGRRGNQDSTVSERVAAALRVPWFFVEYGTETWRQFLSSRDYNNYATWAGGLRSIAHVGDFVAVRELASGGRIDAGSVLIPGHTMDLVSGGHIPLQWQERLMTGSGSVTADDIAQITFERHMGLWNRRFAIATLHQTGLQVAEANDLFEQLQEELCPAGGVVDVVEACSVVDAFDWRNRQGKFIANSVRVYDWFGFDWLLPYWDRRIIDFWLRVPPELRLNRRLQKNVTFQIGADLGIDLHQLGLPSVASLARNMSGLRLRQIGRVVPGVRLILDVERKRRCIARDPLGAFEGWPDARERRLLWQNSPSPTINSLASLHASRLLQNGGKA</sequence>
<dbReference type="PANTHER" id="PTHR43284:SF1">
    <property type="entry name" value="ASPARAGINE SYNTHETASE"/>
    <property type="match status" value="1"/>
</dbReference>
<dbReference type="EMBL" id="QXIW01000032">
    <property type="protein sequence ID" value="RIE11968.1"/>
    <property type="molecule type" value="Genomic_DNA"/>
</dbReference>
<evidence type="ECO:0000256" key="2">
    <source>
        <dbReference type="ARBA" id="ARBA00012737"/>
    </source>
</evidence>
<dbReference type="InterPro" id="IPR051786">
    <property type="entry name" value="ASN_synthetase/amidase"/>
</dbReference>
<dbReference type="EC" id="6.3.5.4" evidence="2"/>
<reference evidence="7 8" key="1">
    <citation type="submission" date="2018-09" db="EMBL/GenBank/DDBJ databases">
        <title>Discovery and Ecogenomic Context for Candidatus Cryosericales, a Global Caldiserica Order Active in Thawing Permafrost.</title>
        <authorList>
            <person name="Martinez M.A."/>
            <person name="Woodcroft B.J."/>
            <person name="Ignacio Espinoza J.C."/>
            <person name="Zayed A."/>
            <person name="Singleton C.M."/>
            <person name="Boyd J."/>
            <person name="Li Y.-F."/>
            <person name="Purvine S."/>
            <person name="Maughan H."/>
            <person name="Hodgkins S.B."/>
            <person name="Anderson D."/>
            <person name="Sederholm M."/>
            <person name="Temperton B."/>
            <person name="Saleska S.R."/>
            <person name="Tyson G.W."/>
            <person name="Rich V.I."/>
        </authorList>
    </citation>
    <scope>NUCLEOTIDE SEQUENCE [LARGE SCALE GENOMIC DNA]</scope>
    <source>
        <strain evidence="5 7">SMC2</strain>
        <strain evidence="6 8">SMC3</strain>
    </source>
</reference>
<organism evidence="6 8">
    <name type="scientific">Candidatus Cryosericum hinesii</name>
    <dbReference type="NCBI Taxonomy" id="2290915"/>
    <lineage>
        <taxon>Bacteria</taxon>
        <taxon>Pseudomonadati</taxon>
        <taxon>Caldisericota/Cryosericota group</taxon>
        <taxon>Candidatus Cryosericota</taxon>
        <taxon>Candidatus Cryosericia</taxon>
        <taxon>Candidatus Cryosericales</taxon>
        <taxon>Candidatus Cryosericaceae</taxon>
        <taxon>Candidatus Cryosericum</taxon>
    </lineage>
</organism>